<evidence type="ECO:0000313" key="3">
    <source>
        <dbReference type="Proteomes" id="UP000002668"/>
    </source>
</evidence>
<evidence type="ECO:0000256" key="1">
    <source>
        <dbReference type="SAM" id="MobiDB-lite"/>
    </source>
</evidence>
<dbReference type="HOGENOM" id="CLU_2073591_0_0_1"/>
<dbReference type="VEuPathDB" id="FungiDB:LEMA_P120080.1"/>
<organism evidence="3">
    <name type="scientific">Leptosphaeria maculans (strain JN3 / isolate v23.1.3 / race Av1-4-5-6-7-8)</name>
    <name type="common">Blackleg fungus</name>
    <name type="synonym">Phoma lingam</name>
    <dbReference type="NCBI Taxonomy" id="985895"/>
    <lineage>
        <taxon>Eukaryota</taxon>
        <taxon>Fungi</taxon>
        <taxon>Dikarya</taxon>
        <taxon>Ascomycota</taxon>
        <taxon>Pezizomycotina</taxon>
        <taxon>Dothideomycetes</taxon>
        <taxon>Pleosporomycetidae</taxon>
        <taxon>Pleosporales</taxon>
        <taxon>Pleosporineae</taxon>
        <taxon>Leptosphaeriaceae</taxon>
        <taxon>Plenodomus</taxon>
        <taxon>Plenodomus lingam/Leptosphaeria maculans species complex</taxon>
    </lineage>
</organism>
<proteinExistence type="predicted"/>
<reference evidence="3" key="1">
    <citation type="journal article" date="2011" name="Nat. Commun.">
        <title>Effector diversification within compartments of the Leptosphaeria maculans genome affected by Repeat-Induced Point mutations.</title>
        <authorList>
            <person name="Rouxel T."/>
            <person name="Grandaubert J."/>
            <person name="Hane J.K."/>
            <person name="Hoede C."/>
            <person name="van de Wouw A.P."/>
            <person name="Couloux A."/>
            <person name="Dominguez V."/>
            <person name="Anthouard V."/>
            <person name="Bally P."/>
            <person name="Bourras S."/>
            <person name="Cozijnsen A.J."/>
            <person name="Ciuffetti L.M."/>
            <person name="Degrave A."/>
            <person name="Dilmaghani A."/>
            <person name="Duret L."/>
            <person name="Fudal I."/>
            <person name="Goodwin S.B."/>
            <person name="Gout L."/>
            <person name="Glaser N."/>
            <person name="Linglin J."/>
            <person name="Kema G.H.J."/>
            <person name="Lapalu N."/>
            <person name="Lawrence C.B."/>
            <person name="May K."/>
            <person name="Meyer M."/>
            <person name="Ollivier B."/>
            <person name="Poulain J."/>
            <person name="Schoch C.L."/>
            <person name="Simon A."/>
            <person name="Spatafora J.W."/>
            <person name="Stachowiak A."/>
            <person name="Turgeon B.G."/>
            <person name="Tyler B.M."/>
            <person name="Vincent D."/>
            <person name="Weissenbach J."/>
            <person name="Amselem J."/>
            <person name="Quesneville H."/>
            <person name="Oliver R.P."/>
            <person name="Wincker P."/>
            <person name="Balesdent M.-H."/>
            <person name="Howlett B.J."/>
        </authorList>
    </citation>
    <scope>NUCLEOTIDE SEQUENCE [LARGE SCALE GENOMIC DNA]</scope>
    <source>
        <strain evidence="3">JN3 / isolate v23.1.3 / race Av1-4-5-6-7-8</strain>
    </source>
</reference>
<accession>E4ZSS9</accession>
<sequence>MTTRLLLASAPLSLQVSSGQEHHRASPLAHGPGKPEGETPPYFFSQIPNDTINAQYLVEVIWLVIDAGQNGELRMQYMGAQKCTSTPKKPKSCNNFACALSGTGQRMAADPRPDTTVA</sequence>
<evidence type="ECO:0000313" key="2">
    <source>
        <dbReference type="EMBL" id="CBX94517.1"/>
    </source>
</evidence>
<dbReference type="Proteomes" id="UP000002668">
    <property type="component" value="Genome"/>
</dbReference>
<gene>
    <name evidence="2" type="ORF">LEMA_P120080.1</name>
</gene>
<dbReference type="GeneID" id="13291086"/>
<dbReference type="EMBL" id="FP929123">
    <property type="protein sequence ID" value="CBX94517.1"/>
    <property type="molecule type" value="Genomic_DNA"/>
</dbReference>
<feature type="region of interest" description="Disordered" evidence="1">
    <location>
        <begin position="16"/>
        <end position="40"/>
    </location>
</feature>
<dbReference type="InParanoid" id="E4ZSS9"/>
<dbReference type="AlphaFoldDB" id="E4ZSS9"/>
<protein>
    <submittedName>
        <fullName evidence="2">Predicted protein</fullName>
    </submittedName>
</protein>
<name>E4ZSS9_LEPMJ</name>
<keyword evidence="3" id="KW-1185">Reference proteome</keyword>